<dbReference type="InterPro" id="IPR056670">
    <property type="entry name" value="DUF7768"/>
</dbReference>
<dbReference type="EMBL" id="FWXI01000006">
    <property type="protein sequence ID" value="SMC64003.1"/>
    <property type="molecule type" value="Genomic_DNA"/>
</dbReference>
<dbReference type="SUPFAM" id="SSF52309">
    <property type="entry name" value="N-(deoxy)ribosyltransferase-like"/>
    <property type="match status" value="1"/>
</dbReference>
<organism evidence="2 3">
    <name type="scientific">Sporomusa malonica</name>
    <dbReference type="NCBI Taxonomy" id="112901"/>
    <lineage>
        <taxon>Bacteria</taxon>
        <taxon>Bacillati</taxon>
        <taxon>Bacillota</taxon>
        <taxon>Negativicutes</taxon>
        <taxon>Selenomonadales</taxon>
        <taxon>Sporomusaceae</taxon>
        <taxon>Sporomusa</taxon>
    </lineage>
</organism>
<dbReference type="STRING" id="112901.SAMN04488500_106106"/>
<evidence type="ECO:0000313" key="3">
    <source>
        <dbReference type="Proteomes" id="UP000192738"/>
    </source>
</evidence>
<reference evidence="2 3" key="1">
    <citation type="submission" date="2017-04" db="EMBL/GenBank/DDBJ databases">
        <authorList>
            <person name="Afonso C.L."/>
            <person name="Miller P.J."/>
            <person name="Scott M.A."/>
            <person name="Spackman E."/>
            <person name="Goraichik I."/>
            <person name="Dimitrov K.M."/>
            <person name="Suarez D.L."/>
            <person name="Swayne D.E."/>
        </authorList>
    </citation>
    <scope>NUCLEOTIDE SEQUENCE [LARGE SCALE GENOMIC DNA]</scope>
    <source>
        <strain evidence="2 3">DSM 5090</strain>
    </source>
</reference>
<accession>A0A1W2ATG6</accession>
<dbReference type="Pfam" id="PF24963">
    <property type="entry name" value="DUF7768"/>
    <property type="match status" value="1"/>
</dbReference>
<name>A0A1W2ATG6_9FIRM</name>
<dbReference type="Gene3D" id="3.40.50.10400">
    <property type="entry name" value="Hypothetical protein PA1492"/>
    <property type="match status" value="1"/>
</dbReference>
<dbReference type="AlphaFoldDB" id="A0A1W2ATG6"/>
<evidence type="ECO:0000259" key="1">
    <source>
        <dbReference type="Pfam" id="PF24963"/>
    </source>
</evidence>
<gene>
    <name evidence="2" type="ORF">SAMN04488500_106106</name>
</gene>
<keyword evidence="3" id="KW-1185">Reference proteome</keyword>
<dbReference type="RefSeq" id="WP_084575323.1">
    <property type="nucleotide sequence ID" value="NZ_CP155572.1"/>
</dbReference>
<feature type="domain" description="DUF7768" evidence="1">
    <location>
        <begin position="3"/>
        <end position="97"/>
    </location>
</feature>
<dbReference type="OrthoDB" id="9807423at2"/>
<proteinExistence type="predicted"/>
<dbReference type="Proteomes" id="UP000192738">
    <property type="component" value="Unassembled WGS sequence"/>
</dbReference>
<evidence type="ECO:0000313" key="2">
    <source>
        <dbReference type="EMBL" id="SMC64003.1"/>
    </source>
</evidence>
<protein>
    <recommendedName>
        <fullName evidence="1">DUF7768 domain-containing protein</fullName>
    </recommendedName>
</protein>
<sequence>MKPVYIAHPLRGNVDKNIESITAICEEIHEQGEVIPFSPIHAFGFVNPVGDQTLVMKYCLMLLLKAEELWVYGDWQQSEGCCIEVGYARSAGIPIKFMGGMMS</sequence>